<comment type="subcellular location">
    <subcellularLocation>
        <location evidence="1">Cytoplasm</location>
    </subcellularLocation>
</comment>
<keyword evidence="4" id="KW-0963">Cytoplasm</keyword>
<proteinExistence type="inferred from homology"/>
<evidence type="ECO:0000256" key="6">
    <source>
        <dbReference type="ARBA" id="ARBA00039938"/>
    </source>
</evidence>
<comment type="similarity">
    <text evidence="2">Belongs to the FrmR/RcnR family.</text>
</comment>
<dbReference type="EMBL" id="JAINWA010000001">
    <property type="protein sequence ID" value="MCD1654135.1"/>
    <property type="molecule type" value="Genomic_DNA"/>
</dbReference>
<dbReference type="Gene3D" id="1.20.58.1000">
    <property type="entry name" value="Metal-sensitive repressor, helix protomer"/>
    <property type="match status" value="1"/>
</dbReference>
<dbReference type="InterPro" id="IPR003735">
    <property type="entry name" value="Metal_Tscrpt_repr"/>
</dbReference>
<dbReference type="GO" id="GO:0003677">
    <property type="term" value="F:DNA binding"/>
    <property type="evidence" value="ECO:0007669"/>
    <property type="project" value="InterPro"/>
</dbReference>
<keyword evidence="5" id="KW-0479">Metal-binding</keyword>
<organism evidence="8 9">
    <name type="scientific">Teretinema zuelzerae</name>
    <dbReference type="NCBI Taxonomy" id="156"/>
    <lineage>
        <taxon>Bacteria</taxon>
        <taxon>Pseudomonadati</taxon>
        <taxon>Spirochaetota</taxon>
        <taxon>Spirochaetia</taxon>
        <taxon>Spirochaetales</taxon>
        <taxon>Treponemataceae</taxon>
        <taxon>Teretinema</taxon>
    </lineage>
</organism>
<evidence type="ECO:0000313" key="9">
    <source>
        <dbReference type="Proteomes" id="UP001198163"/>
    </source>
</evidence>
<comment type="subunit">
    <text evidence="3">Homodimer.</text>
</comment>
<keyword evidence="9" id="KW-1185">Reference proteome</keyword>
<evidence type="ECO:0000256" key="2">
    <source>
        <dbReference type="ARBA" id="ARBA00005260"/>
    </source>
</evidence>
<comment type="caution">
    <text evidence="8">The sequence shown here is derived from an EMBL/GenBank/DDBJ whole genome shotgun (WGS) entry which is preliminary data.</text>
</comment>
<evidence type="ECO:0000313" key="8">
    <source>
        <dbReference type="EMBL" id="MCD1654135.1"/>
    </source>
</evidence>
<sequence length="90" mass="10274">MMADAEKVSRLLKTARGQIDGILRMIEEDRYCMDISNQIQATSSILKKTQLEVMKAHMHSCVRESFETGSPEDRNKKIEEVLHLLEKAAP</sequence>
<protein>
    <recommendedName>
        <fullName evidence="6">Copper-sensing transcriptional repressor CsoR</fullName>
    </recommendedName>
    <alternativeName>
        <fullName evidence="7">Copper-sensitive operon repressor</fullName>
    </alternativeName>
</protein>
<accession>A0AAE3EH73</accession>
<dbReference type="CDD" id="cd10159">
    <property type="entry name" value="CsoR-like_DUF156_2"/>
    <property type="match status" value="1"/>
</dbReference>
<evidence type="ECO:0000256" key="5">
    <source>
        <dbReference type="ARBA" id="ARBA00022723"/>
    </source>
</evidence>
<reference evidence="8" key="1">
    <citation type="submission" date="2021-08" db="EMBL/GenBank/DDBJ databases">
        <title>Comparative analyses of Brucepasteria parasyntrophica and Teretinema zuelzerae.</title>
        <authorList>
            <person name="Song Y."/>
            <person name="Brune A."/>
        </authorList>
    </citation>
    <scope>NUCLEOTIDE SEQUENCE</scope>
    <source>
        <strain evidence="8">DSM 1903</strain>
    </source>
</reference>
<dbReference type="PANTHER" id="PTHR33677">
    <property type="entry name" value="TRANSCRIPTIONAL REPRESSOR FRMR-RELATED"/>
    <property type="match status" value="1"/>
</dbReference>
<dbReference type="InterPro" id="IPR038390">
    <property type="entry name" value="Metal_Tscrpt_repr_sf"/>
</dbReference>
<gene>
    <name evidence="8" type="ORF">K7J14_05405</name>
</gene>
<dbReference type="GO" id="GO:0005737">
    <property type="term" value="C:cytoplasm"/>
    <property type="evidence" value="ECO:0007669"/>
    <property type="project" value="UniProtKB-SubCell"/>
</dbReference>
<dbReference type="AlphaFoldDB" id="A0AAE3EH73"/>
<evidence type="ECO:0000256" key="4">
    <source>
        <dbReference type="ARBA" id="ARBA00022490"/>
    </source>
</evidence>
<dbReference type="GO" id="GO:0045892">
    <property type="term" value="P:negative regulation of DNA-templated transcription"/>
    <property type="evidence" value="ECO:0007669"/>
    <property type="project" value="UniProtKB-ARBA"/>
</dbReference>
<dbReference type="PANTHER" id="PTHR33677:SF4">
    <property type="entry name" value="COPPER-SENSING TRANSCRIPTIONAL REPRESSOR CSOR"/>
    <property type="match status" value="1"/>
</dbReference>
<evidence type="ECO:0000256" key="3">
    <source>
        <dbReference type="ARBA" id="ARBA00011738"/>
    </source>
</evidence>
<evidence type="ECO:0000256" key="1">
    <source>
        <dbReference type="ARBA" id="ARBA00004496"/>
    </source>
</evidence>
<dbReference type="Proteomes" id="UP001198163">
    <property type="component" value="Unassembled WGS sequence"/>
</dbReference>
<dbReference type="RefSeq" id="WP_230754048.1">
    <property type="nucleotide sequence ID" value="NZ_JAINWA010000001.1"/>
</dbReference>
<name>A0AAE3EH73_9SPIR</name>
<dbReference type="Pfam" id="PF02583">
    <property type="entry name" value="Trns_repr_metal"/>
    <property type="match status" value="1"/>
</dbReference>
<evidence type="ECO:0000256" key="7">
    <source>
        <dbReference type="ARBA" id="ARBA00041544"/>
    </source>
</evidence>
<dbReference type="GO" id="GO:0046872">
    <property type="term" value="F:metal ion binding"/>
    <property type="evidence" value="ECO:0007669"/>
    <property type="project" value="UniProtKB-KW"/>
</dbReference>